<keyword evidence="4" id="KW-0862">Zinc</keyword>
<dbReference type="PANTHER" id="PTHR23336:SF76">
    <property type="entry name" value="MORC S5 DOMAIN-CONTAINING PROTEIN"/>
    <property type="match status" value="1"/>
</dbReference>
<dbReference type="InterPro" id="IPR041006">
    <property type="entry name" value="Morc_S5"/>
</dbReference>
<keyword evidence="3" id="KW-0863">Zinc-finger</keyword>
<dbReference type="PROSITE" id="PS51050">
    <property type="entry name" value="ZF_CW"/>
    <property type="match status" value="1"/>
</dbReference>
<dbReference type="InterPro" id="IPR011124">
    <property type="entry name" value="Znf_CW"/>
</dbReference>
<evidence type="ECO:0000256" key="6">
    <source>
        <dbReference type="ARBA" id="ARBA00023242"/>
    </source>
</evidence>
<dbReference type="GO" id="GO:0016887">
    <property type="term" value="F:ATP hydrolysis activity"/>
    <property type="evidence" value="ECO:0007669"/>
    <property type="project" value="InterPro"/>
</dbReference>
<keyword evidence="2" id="KW-0479">Metal-binding</keyword>
<dbReference type="CDD" id="cd16931">
    <property type="entry name" value="HATPase_MORC-like"/>
    <property type="match status" value="1"/>
</dbReference>
<feature type="compositionally biased region" description="Basic and acidic residues" evidence="8">
    <location>
        <begin position="669"/>
        <end position="680"/>
    </location>
</feature>
<reference evidence="11" key="1">
    <citation type="submission" date="2025-08" db="UniProtKB">
        <authorList>
            <consortium name="RefSeq"/>
        </authorList>
    </citation>
    <scope>IDENTIFICATION</scope>
    <source>
        <tissue evidence="11">Whole sample</tissue>
    </source>
</reference>
<dbReference type="InterPro" id="IPR036890">
    <property type="entry name" value="HATPase_C_sf"/>
</dbReference>
<sequence length="757" mass="86043">MAASGILSARVSPDYLHSNSTSHTWAFSAVAELIDNAYDPDVNASELWIDKRDINGKVCLTFTDNGNGLVPEKLHKMLSFGYCEKVAVGKHQPIGHYGNGFKSGSMRLGKDAIVFSRKQDVMSVGLLSQTYLKAIKAETILVPILSWNLPDKSHRVTTESKHNLTAICNHSIFKTEKELLSELESLEKLGTGTRIIIYNLTKNENSNNLELDFLSDRLDIRNPETHLIDYSTINRAVHDKSPEYKVSLREYCSILYLKPRMKIVLRGKKVKTKMISKSLSETETDVYKPTWLNGIAVPIKFGFTSSKHPEDYGMMLYHKNRLIRAYDKVGYQKQPNELGVGVVGVAEATFLTPTHNKQDFSRDDKYNAFITNAGSKLNDYWNEKRGGSNASASSSTQKVVSPDWLWAQCDNCLKWRRLPTGFKQDDLPDKWYCHMNPDAAFNRCEVPEEPEDEDEALKGPTYKKTFKKQQMEQRQRIKSHERQQIQVKELQLSEKEKRLQRKEMEINQKQKSESYSPIVSKLRELEQKAAQQEKLIEALHRERNRQQAASRQMLDAAEKISLVNIGHSELLDKVARGGTSTSSTSRKNNYKKRKHSTDSICIKTEDGSVVEIIPNPDQVQEKPVVDLTKDSDNESETDGPTSPKKSKDDNPVSKPSTSQTSQGTEAADCEDKKPNIDELRKKIRQSKIYKEQGVQTEGPTETAEDKSYKERLKTFQKNVHELLHMIDPSKDWGGPEKIEEVIVLMMQHVDPSDEDGD</sequence>
<name>A0A8B8ARB1_CRAVI</name>
<comment type="subcellular location">
    <subcellularLocation>
        <location evidence="1">Nucleus</location>
    </subcellularLocation>
</comment>
<feature type="coiled-coil region" evidence="7">
    <location>
        <begin position="463"/>
        <end position="549"/>
    </location>
</feature>
<dbReference type="Pfam" id="PF17942">
    <property type="entry name" value="Morc6_S5"/>
    <property type="match status" value="1"/>
</dbReference>
<evidence type="ECO:0000259" key="9">
    <source>
        <dbReference type="PROSITE" id="PS51050"/>
    </source>
</evidence>
<feature type="compositionally biased region" description="Polar residues" evidence="8">
    <location>
        <begin position="653"/>
        <end position="664"/>
    </location>
</feature>
<evidence type="ECO:0000256" key="3">
    <source>
        <dbReference type="ARBA" id="ARBA00022771"/>
    </source>
</evidence>
<dbReference type="AlphaFoldDB" id="A0A8B8ARB1"/>
<dbReference type="GeneID" id="111103888"/>
<dbReference type="KEGG" id="cvn:111103888"/>
<organism evidence="10 11">
    <name type="scientific">Crassostrea virginica</name>
    <name type="common">Eastern oyster</name>
    <dbReference type="NCBI Taxonomy" id="6565"/>
    <lineage>
        <taxon>Eukaryota</taxon>
        <taxon>Metazoa</taxon>
        <taxon>Spiralia</taxon>
        <taxon>Lophotrochozoa</taxon>
        <taxon>Mollusca</taxon>
        <taxon>Bivalvia</taxon>
        <taxon>Autobranchia</taxon>
        <taxon>Pteriomorphia</taxon>
        <taxon>Ostreida</taxon>
        <taxon>Ostreoidea</taxon>
        <taxon>Ostreidae</taxon>
        <taxon>Crassostrea</taxon>
    </lineage>
</organism>
<dbReference type="OrthoDB" id="757982at2759"/>
<feature type="domain" description="CW-type" evidence="9">
    <location>
        <begin position="400"/>
        <end position="452"/>
    </location>
</feature>
<feature type="region of interest" description="Disordered" evidence="8">
    <location>
        <begin position="574"/>
        <end position="597"/>
    </location>
</feature>
<dbReference type="SUPFAM" id="SSF55874">
    <property type="entry name" value="ATPase domain of HSP90 chaperone/DNA topoisomerase II/histidine kinase"/>
    <property type="match status" value="1"/>
</dbReference>
<evidence type="ECO:0000256" key="1">
    <source>
        <dbReference type="ARBA" id="ARBA00004123"/>
    </source>
</evidence>
<dbReference type="Gene3D" id="3.30.40.100">
    <property type="match status" value="1"/>
</dbReference>
<evidence type="ECO:0000313" key="11">
    <source>
        <dbReference type="RefSeq" id="XP_022293178.1"/>
    </source>
</evidence>
<keyword evidence="10" id="KW-1185">Reference proteome</keyword>
<protein>
    <submittedName>
        <fullName evidence="11">MORC family CW-type zinc finger protein 3-like isoform X1</fullName>
    </submittedName>
</protein>
<dbReference type="Pfam" id="PF07496">
    <property type="entry name" value="zf-CW"/>
    <property type="match status" value="1"/>
</dbReference>
<feature type="compositionally biased region" description="Basic and acidic residues" evidence="8">
    <location>
        <begin position="619"/>
        <end position="632"/>
    </location>
</feature>
<dbReference type="GO" id="GO:0005634">
    <property type="term" value="C:nucleus"/>
    <property type="evidence" value="ECO:0007669"/>
    <property type="project" value="UniProtKB-SubCell"/>
</dbReference>
<keyword evidence="5 7" id="KW-0175">Coiled coil</keyword>
<evidence type="ECO:0000256" key="4">
    <source>
        <dbReference type="ARBA" id="ARBA00022833"/>
    </source>
</evidence>
<feature type="region of interest" description="Disordered" evidence="8">
    <location>
        <begin position="613"/>
        <end position="708"/>
    </location>
</feature>
<evidence type="ECO:0000256" key="7">
    <source>
        <dbReference type="SAM" id="Coils"/>
    </source>
</evidence>
<keyword evidence="6" id="KW-0539">Nucleus</keyword>
<dbReference type="Pfam" id="PF13589">
    <property type="entry name" value="HATPase_c_3"/>
    <property type="match status" value="1"/>
</dbReference>
<dbReference type="Proteomes" id="UP000694844">
    <property type="component" value="Chromosome 7"/>
</dbReference>
<dbReference type="PANTHER" id="PTHR23336">
    <property type="entry name" value="ZINC FINGER CW-TYPE COILED-COIL DOMAIN PROTEIN 3"/>
    <property type="match status" value="1"/>
</dbReference>
<evidence type="ECO:0000256" key="2">
    <source>
        <dbReference type="ARBA" id="ARBA00022723"/>
    </source>
</evidence>
<gene>
    <name evidence="11" type="primary">LOC111103888</name>
</gene>
<dbReference type="InterPro" id="IPR045261">
    <property type="entry name" value="MORC_ATPase"/>
</dbReference>
<evidence type="ECO:0000313" key="10">
    <source>
        <dbReference type="Proteomes" id="UP000694844"/>
    </source>
</evidence>
<dbReference type="GO" id="GO:0008270">
    <property type="term" value="F:zinc ion binding"/>
    <property type="evidence" value="ECO:0007669"/>
    <property type="project" value="UniProtKB-KW"/>
</dbReference>
<proteinExistence type="predicted"/>
<dbReference type="Gene3D" id="3.30.565.10">
    <property type="entry name" value="Histidine kinase-like ATPase, C-terminal domain"/>
    <property type="match status" value="1"/>
</dbReference>
<evidence type="ECO:0000256" key="5">
    <source>
        <dbReference type="ARBA" id="ARBA00023054"/>
    </source>
</evidence>
<accession>A0A8B8ARB1</accession>
<evidence type="ECO:0000256" key="8">
    <source>
        <dbReference type="SAM" id="MobiDB-lite"/>
    </source>
</evidence>
<dbReference type="RefSeq" id="XP_022293178.1">
    <property type="nucleotide sequence ID" value="XM_022437470.1"/>
</dbReference>